<dbReference type="InterPro" id="IPR028933">
    <property type="entry name" value="Lebercilin_dom"/>
</dbReference>
<feature type="compositionally biased region" description="Basic residues" evidence="4">
    <location>
        <begin position="618"/>
        <end position="631"/>
    </location>
</feature>
<name>H2YLI5_CIOSA</name>
<evidence type="ECO:0000259" key="5">
    <source>
        <dbReference type="Pfam" id="PF15619"/>
    </source>
</evidence>
<feature type="compositionally biased region" description="Basic and acidic residues" evidence="4">
    <location>
        <begin position="432"/>
        <end position="443"/>
    </location>
</feature>
<comment type="similarity">
    <text evidence="1">Belongs to the LCA5 family.</text>
</comment>
<feature type="compositionally biased region" description="Basic and acidic residues" evidence="4">
    <location>
        <begin position="75"/>
        <end position="86"/>
    </location>
</feature>
<dbReference type="PANTHER" id="PTHR16650:SF6">
    <property type="entry name" value="GH21622P"/>
    <property type="match status" value="1"/>
</dbReference>
<feature type="compositionally biased region" description="Polar residues" evidence="4">
    <location>
        <begin position="673"/>
        <end position="685"/>
    </location>
</feature>
<proteinExistence type="inferred from homology"/>
<keyword evidence="2 3" id="KW-0175">Coiled coil</keyword>
<accession>H2YLI5</accession>
<dbReference type="GO" id="GO:0005930">
    <property type="term" value="C:axoneme"/>
    <property type="evidence" value="ECO:0007669"/>
    <property type="project" value="TreeGrafter"/>
</dbReference>
<sequence length="742" mass="84092">MNYDSSGYKSKKHSDVYSSDNEDSYSTYSEDFEDDSRTSSYENLKKSDRHHHSKKHSKKLGQADSSSNATMTLSSDKKSAHSEGRKRSTKQVKLGWRSNSFSKDSKKKQLAIKDTVQARMVSARRNRINILSNELSQVQSKLDDVTKENKLLKTLQHRQDRALRRFEDTENDLPRLISQHSEDQRVLKARLRKSQEAERVLENKLHTTNEEMTKMENTLKRLKKMVYDRNLGERSELSRQLSLAEDKLYDVERKNKELEKKLELTTSSYMRQINTERGKHKETKERLDILHEDYQAMQTKLKEKERALEVSNIYALRSKQTPEKSFVGGKVGIFSPRRITDKPTRQDPSPLPLVPGNPPAEIEPRNDPKPPSPPAVTQPKPHIAESLNHVTDFRKTMKSPEESRKSPTITDSMELQDISKQLNGLKLPSQESDWKSKEDDKRGKSVFLTANFESPTLTPSSTFISEKNQPVGNPLPQPPVTTNQMALFQNDATISPNQREENKFQTTQTLSNGFSVSEEIKRKEMQVELEKKKLEEDRKKKAALLARIKDVEENDSSGTPGGNKSDDPIRQLLSNSNTTQHNPRVENLHLGIPSKIEQTKKSESELSFGGYAPTIAPPKRKPARGLTHQKKPATPSGSESDEPMLDLVSGKSKKPDSDLLANLFPGQAKNKIPEQSFQREPTKTTPRAKPVHSGYPWERNVVPASQHGNGDAKPSNQRAGNIYTSPLVKAAPSNDDIEELIL</sequence>
<feature type="domain" description="Lebercilin" evidence="5">
    <location>
        <begin position="116"/>
        <end position="308"/>
    </location>
</feature>
<feature type="compositionally biased region" description="Polar residues" evidence="4">
    <location>
        <begin position="714"/>
        <end position="724"/>
    </location>
</feature>
<dbReference type="Proteomes" id="UP000007875">
    <property type="component" value="Unassembled WGS sequence"/>
</dbReference>
<evidence type="ECO:0000313" key="6">
    <source>
        <dbReference type="Ensembl" id="ENSCSAVP00000006187.1"/>
    </source>
</evidence>
<evidence type="ECO:0000313" key="7">
    <source>
        <dbReference type="Proteomes" id="UP000007875"/>
    </source>
</evidence>
<dbReference type="eggNOG" id="ENOG502QQG3">
    <property type="taxonomic scope" value="Eukaryota"/>
</dbReference>
<feature type="compositionally biased region" description="Polar residues" evidence="4">
    <location>
        <begin position="16"/>
        <end position="29"/>
    </location>
</feature>
<feature type="region of interest" description="Disordered" evidence="4">
    <location>
        <begin position="496"/>
        <end position="515"/>
    </location>
</feature>
<dbReference type="InterPro" id="IPR026188">
    <property type="entry name" value="Lebercilin-like"/>
</dbReference>
<dbReference type="PANTHER" id="PTHR16650">
    <property type="entry name" value="C21ORF13-RELATED"/>
    <property type="match status" value="1"/>
</dbReference>
<dbReference type="HOGENOM" id="CLU_380787_0_0_1"/>
<feature type="region of interest" description="Disordered" evidence="4">
    <location>
        <begin position="1"/>
        <end position="101"/>
    </location>
</feature>
<feature type="compositionally biased region" description="Polar residues" evidence="4">
    <location>
        <begin position="63"/>
        <end position="74"/>
    </location>
</feature>
<reference evidence="7" key="1">
    <citation type="submission" date="2003-08" db="EMBL/GenBank/DDBJ databases">
        <authorList>
            <person name="Birren B."/>
            <person name="Nusbaum C."/>
            <person name="Abebe A."/>
            <person name="Abouelleil A."/>
            <person name="Adekoya E."/>
            <person name="Ait-zahra M."/>
            <person name="Allen N."/>
            <person name="Allen T."/>
            <person name="An P."/>
            <person name="Anderson M."/>
            <person name="Anderson S."/>
            <person name="Arachchi H."/>
            <person name="Armbruster J."/>
            <person name="Bachantsang P."/>
            <person name="Baldwin J."/>
            <person name="Barry A."/>
            <person name="Bayul T."/>
            <person name="Blitshsteyn B."/>
            <person name="Bloom T."/>
            <person name="Blye J."/>
            <person name="Boguslavskiy L."/>
            <person name="Borowsky M."/>
            <person name="Boukhgalter B."/>
            <person name="Brunache A."/>
            <person name="Butler J."/>
            <person name="Calixte N."/>
            <person name="Calvo S."/>
            <person name="Camarata J."/>
            <person name="Campo K."/>
            <person name="Chang J."/>
            <person name="Cheshatsang Y."/>
            <person name="Citroen M."/>
            <person name="Collymore A."/>
            <person name="Considine T."/>
            <person name="Cook A."/>
            <person name="Cooke P."/>
            <person name="Corum B."/>
            <person name="Cuomo C."/>
            <person name="David R."/>
            <person name="Dawoe T."/>
            <person name="Degray S."/>
            <person name="Dodge S."/>
            <person name="Dooley K."/>
            <person name="Dorje P."/>
            <person name="Dorjee K."/>
            <person name="Dorris L."/>
            <person name="Duffey N."/>
            <person name="Dupes A."/>
            <person name="Elkins T."/>
            <person name="Engels R."/>
            <person name="Erickson J."/>
            <person name="Farina A."/>
            <person name="Faro S."/>
            <person name="Ferreira P."/>
            <person name="Fischer H."/>
            <person name="Fitzgerald M."/>
            <person name="Foley K."/>
            <person name="Gage D."/>
            <person name="Galagan J."/>
            <person name="Gearin G."/>
            <person name="Gnerre S."/>
            <person name="Gnirke A."/>
            <person name="Goyette A."/>
            <person name="Graham J."/>
            <person name="Grandbois E."/>
            <person name="Gyaltsen K."/>
            <person name="Hafez N."/>
            <person name="Hagopian D."/>
            <person name="Hagos B."/>
            <person name="Hall J."/>
            <person name="Hatcher B."/>
            <person name="Heller A."/>
            <person name="Higgins H."/>
            <person name="Honan T."/>
            <person name="Horn A."/>
            <person name="Houde N."/>
            <person name="Hughes L."/>
            <person name="Hulme W."/>
            <person name="Husby E."/>
            <person name="Iliev I."/>
            <person name="Jaffe D."/>
            <person name="Jones C."/>
            <person name="Kamal M."/>
            <person name="Kamat A."/>
            <person name="Kamvysselis M."/>
            <person name="Karlsson E."/>
            <person name="Kells C."/>
            <person name="Kieu A."/>
            <person name="Kisner P."/>
            <person name="Kodira C."/>
            <person name="Kulbokas E."/>
            <person name="Labutti K."/>
            <person name="Lama D."/>
            <person name="Landers T."/>
            <person name="Leger J."/>
            <person name="Levine S."/>
            <person name="Lewis D."/>
            <person name="Lewis T."/>
            <person name="Lindblad-toh K."/>
            <person name="Liu X."/>
            <person name="Lokyitsang T."/>
            <person name="Lokyitsang Y."/>
            <person name="Lucien O."/>
            <person name="Lui A."/>
            <person name="Ma L.J."/>
            <person name="Mabbitt R."/>
            <person name="Macdonald J."/>
            <person name="Maclean C."/>
            <person name="Major J."/>
            <person name="Manning J."/>
            <person name="Marabella R."/>
            <person name="Maru K."/>
            <person name="Matthews C."/>
            <person name="Mauceli E."/>
            <person name="Mccarthy M."/>
            <person name="Mcdonough S."/>
            <person name="Mcghee T."/>
            <person name="Meldrim J."/>
            <person name="Meneus L."/>
            <person name="Mesirov J."/>
            <person name="Mihalev A."/>
            <person name="Mihova T."/>
            <person name="Mikkelsen T."/>
            <person name="Mlenga V."/>
            <person name="Moru K."/>
            <person name="Mozes J."/>
            <person name="Mulrain L."/>
            <person name="Munson G."/>
            <person name="Naylor J."/>
            <person name="Newes C."/>
            <person name="Nguyen C."/>
            <person name="Nguyen N."/>
            <person name="Nguyen T."/>
            <person name="Nicol R."/>
            <person name="Nielsen C."/>
            <person name="Nizzari M."/>
            <person name="Norbu C."/>
            <person name="Norbu N."/>
            <person name="O'donnell P."/>
            <person name="Okoawo O."/>
            <person name="O'leary S."/>
            <person name="Omotosho B."/>
            <person name="O'neill K."/>
            <person name="Osman S."/>
            <person name="Parker S."/>
            <person name="Perrin D."/>
            <person name="Phunkhang P."/>
            <person name="Piqani B."/>
            <person name="Purcell S."/>
            <person name="Rachupka T."/>
            <person name="Ramasamy U."/>
            <person name="Rameau R."/>
            <person name="Ray V."/>
            <person name="Raymond C."/>
            <person name="Retta R."/>
            <person name="Richardson S."/>
            <person name="Rise C."/>
            <person name="Rodriguez J."/>
            <person name="Rogers J."/>
            <person name="Rogov P."/>
            <person name="Rutman M."/>
            <person name="Schupbach R."/>
            <person name="Seaman C."/>
            <person name="Settipalli S."/>
            <person name="Sharpe T."/>
            <person name="Sheridan J."/>
            <person name="Sherpa N."/>
            <person name="Shi J."/>
            <person name="Smirnov S."/>
            <person name="Smith C."/>
            <person name="Sougnez C."/>
            <person name="Spencer B."/>
            <person name="Stalker J."/>
            <person name="Stange-thomann N."/>
            <person name="Stavropoulos S."/>
            <person name="Stetson K."/>
            <person name="Stone C."/>
            <person name="Stone S."/>
            <person name="Stubbs M."/>
            <person name="Talamas J."/>
            <person name="Tchuinga P."/>
            <person name="Tenzing P."/>
            <person name="Tesfaye S."/>
            <person name="Theodore J."/>
            <person name="Thoulutsang Y."/>
            <person name="Topham K."/>
            <person name="Towey S."/>
            <person name="Tsamla T."/>
            <person name="Tsomo N."/>
            <person name="Vallee D."/>
            <person name="Vassiliev H."/>
            <person name="Venkataraman V."/>
            <person name="Vinson J."/>
            <person name="Vo A."/>
            <person name="Wade C."/>
            <person name="Wang S."/>
            <person name="Wangchuk T."/>
            <person name="Wangdi T."/>
            <person name="Whittaker C."/>
            <person name="Wilkinson J."/>
            <person name="Wu Y."/>
            <person name="Wyman D."/>
            <person name="Yadav S."/>
            <person name="Yang S."/>
            <person name="Yang X."/>
            <person name="Yeager S."/>
            <person name="Yee E."/>
            <person name="Young G."/>
            <person name="Zainoun J."/>
            <person name="Zembeck L."/>
            <person name="Zimmer A."/>
            <person name="Zody M."/>
            <person name="Lander E."/>
        </authorList>
    </citation>
    <scope>NUCLEOTIDE SEQUENCE [LARGE SCALE GENOMIC DNA]</scope>
</reference>
<feature type="coiled-coil region" evidence="3">
    <location>
        <begin position="128"/>
        <end position="307"/>
    </location>
</feature>
<evidence type="ECO:0000256" key="2">
    <source>
        <dbReference type="ARBA" id="ARBA00023054"/>
    </source>
</evidence>
<evidence type="ECO:0000256" key="1">
    <source>
        <dbReference type="ARBA" id="ARBA00010229"/>
    </source>
</evidence>
<dbReference type="Pfam" id="PF15619">
    <property type="entry name" value="Lebercilin"/>
    <property type="match status" value="1"/>
</dbReference>
<dbReference type="InParanoid" id="H2YLI5"/>
<dbReference type="Ensembl" id="ENSCSAVT00000006265.1">
    <property type="protein sequence ID" value="ENSCSAVP00000006187.1"/>
    <property type="gene ID" value="ENSCSAVG00000003692.1"/>
</dbReference>
<feature type="compositionally biased region" description="Polar residues" evidence="4">
    <location>
        <begin position="451"/>
        <end position="471"/>
    </location>
</feature>
<dbReference type="OMA" id="MTKMENT"/>
<reference evidence="6" key="3">
    <citation type="submission" date="2025-09" db="UniProtKB">
        <authorList>
            <consortium name="Ensembl"/>
        </authorList>
    </citation>
    <scope>IDENTIFICATION</scope>
</reference>
<feature type="compositionally biased region" description="Basic and acidic residues" evidence="4">
    <location>
        <begin position="391"/>
        <end position="405"/>
    </location>
</feature>
<dbReference type="AlphaFoldDB" id="H2YLI5"/>
<feature type="compositionally biased region" description="Polar residues" evidence="4">
    <location>
        <begin position="572"/>
        <end position="582"/>
    </location>
</feature>
<keyword evidence="7" id="KW-1185">Reference proteome</keyword>
<evidence type="ECO:0000256" key="3">
    <source>
        <dbReference type="SAM" id="Coils"/>
    </source>
</evidence>
<feature type="compositionally biased region" description="Basic residues" evidence="4">
    <location>
        <begin position="47"/>
        <end position="59"/>
    </location>
</feature>
<dbReference type="GO" id="GO:0042073">
    <property type="term" value="P:intraciliary transport"/>
    <property type="evidence" value="ECO:0007669"/>
    <property type="project" value="TreeGrafter"/>
</dbReference>
<feature type="region of interest" description="Disordered" evidence="4">
    <location>
        <begin position="326"/>
        <end position="482"/>
    </location>
</feature>
<evidence type="ECO:0000256" key="4">
    <source>
        <dbReference type="SAM" id="MobiDB-lite"/>
    </source>
</evidence>
<feature type="compositionally biased region" description="Polar residues" evidence="4">
    <location>
        <begin position="406"/>
        <end position="422"/>
    </location>
</feature>
<feature type="compositionally biased region" description="Pro residues" evidence="4">
    <location>
        <begin position="349"/>
        <end position="358"/>
    </location>
</feature>
<dbReference type="GeneTree" id="ENSGT00560000077266"/>
<reference evidence="6" key="2">
    <citation type="submission" date="2025-08" db="UniProtKB">
        <authorList>
            <consortium name="Ensembl"/>
        </authorList>
    </citation>
    <scope>IDENTIFICATION</scope>
</reference>
<dbReference type="STRING" id="51511.ENSCSAVP00000006187"/>
<organism evidence="6 7">
    <name type="scientific">Ciona savignyi</name>
    <name type="common">Pacific transparent sea squirt</name>
    <dbReference type="NCBI Taxonomy" id="51511"/>
    <lineage>
        <taxon>Eukaryota</taxon>
        <taxon>Metazoa</taxon>
        <taxon>Chordata</taxon>
        <taxon>Tunicata</taxon>
        <taxon>Ascidiacea</taxon>
        <taxon>Phlebobranchia</taxon>
        <taxon>Cionidae</taxon>
        <taxon>Ciona</taxon>
    </lineage>
</organism>
<feature type="region of interest" description="Disordered" evidence="4">
    <location>
        <begin position="548"/>
        <end position="742"/>
    </location>
</feature>
<feature type="compositionally biased region" description="Polar residues" evidence="4">
    <location>
        <begin position="504"/>
        <end position="515"/>
    </location>
</feature>
<protein>
    <recommendedName>
        <fullName evidence="5">Lebercilin domain-containing protein</fullName>
    </recommendedName>
</protein>